<accession>A0A853DPW8</accession>
<evidence type="ECO:0000313" key="2">
    <source>
        <dbReference type="Proteomes" id="UP000521075"/>
    </source>
</evidence>
<keyword evidence="2" id="KW-1185">Reference proteome</keyword>
<comment type="caution">
    <text evidence="1">The sequence shown here is derived from an EMBL/GenBank/DDBJ whole genome shotgun (WGS) entry which is preliminary data.</text>
</comment>
<sequence>MSDRVETPVAAGDYAIARVAGGLVYTAGMTPRVDGTLTLTGRVGESVTEEQARAQAGIAAERAVAAAESVVGGSERLLDALSLTVYIAADASFTRLSQVADGASEVIAARFVSAPLPVRAAVGVASLPGGATVEVQLVARLADR</sequence>
<protein>
    <submittedName>
        <fullName evidence="1">Enamine deaminase RidA (YjgF/YER057c/UK114 family)</fullName>
    </submittedName>
</protein>
<reference evidence="1 2" key="1">
    <citation type="submission" date="2020-07" db="EMBL/GenBank/DDBJ databases">
        <title>Sequencing the genomes of 1000 actinobacteria strains.</title>
        <authorList>
            <person name="Klenk H.-P."/>
        </authorList>
    </citation>
    <scope>NUCLEOTIDE SEQUENCE [LARGE SCALE GENOMIC DNA]</scope>
    <source>
        <strain evidence="1 2">DSM 15166</strain>
    </source>
</reference>
<organism evidence="1 2">
    <name type="scientific">Leifsonia naganoensis</name>
    <dbReference type="NCBI Taxonomy" id="150025"/>
    <lineage>
        <taxon>Bacteria</taxon>
        <taxon>Bacillati</taxon>
        <taxon>Actinomycetota</taxon>
        <taxon>Actinomycetes</taxon>
        <taxon>Micrococcales</taxon>
        <taxon>Microbacteriaceae</taxon>
        <taxon>Leifsonia</taxon>
    </lineage>
</organism>
<dbReference type="SUPFAM" id="SSF55298">
    <property type="entry name" value="YjgF-like"/>
    <property type="match status" value="1"/>
</dbReference>
<dbReference type="CDD" id="cd02199">
    <property type="entry name" value="YjgF_YER057c_UK114_like_1"/>
    <property type="match status" value="1"/>
</dbReference>
<dbReference type="InterPro" id="IPR013813">
    <property type="entry name" value="Endoribo_LPSP/chorism_mut-like"/>
</dbReference>
<evidence type="ECO:0000313" key="1">
    <source>
        <dbReference type="EMBL" id="NYK10568.1"/>
    </source>
</evidence>
<gene>
    <name evidence="1" type="ORF">HNR14_002449</name>
</gene>
<dbReference type="InterPro" id="IPR006175">
    <property type="entry name" value="YjgF/YER057c/UK114"/>
</dbReference>
<dbReference type="EMBL" id="JACCHJ010000001">
    <property type="protein sequence ID" value="NYK10568.1"/>
    <property type="molecule type" value="Genomic_DNA"/>
</dbReference>
<dbReference type="RefSeq" id="WP_179701281.1">
    <property type="nucleotide sequence ID" value="NZ_BAAAHA010000005.1"/>
</dbReference>
<dbReference type="Proteomes" id="UP000521075">
    <property type="component" value="Unassembled WGS sequence"/>
</dbReference>
<dbReference type="PANTHER" id="PTHR43760:SF1">
    <property type="entry name" value="ENDORIBONUCLEASE L-PSP_CHORISMATE MUTASE-LIKE DOMAIN-CONTAINING PROTEIN"/>
    <property type="match status" value="1"/>
</dbReference>
<proteinExistence type="predicted"/>
<dbReference type="PANTHER" id="PTHR43760">
    <property type="entry name" value="ENDORIBONUCLEASE-RELATED"/>
    <property type="match status" value="1"/>
</dbReference>
<dbReference type="AlphaFoldDB" id="A0A853DPW8"/>
<dbReference type="Gene3D" id="3.30.1330.40">
    <property type="entry name" value="RutC-like"/>
    <property type="match status" value="1"/>
</dbReference>
<dbReference type="Pfam" id="PF01042">
    <property type="entry name" value="Ribonuc_L-PSP"/>
    <property type="match status" value="1"/>
</dbReference>
<dbReference type="InterPro" id="IPR035959">
    <property type="entry name" value="RutC-like_sf"/>
</dbReference>
<name>A0A853DPW8_9MICO</name>